<sequence>MPIYVDPDICDNSKDCPAASYCVPLALEFDNEKGKIAYDKSKCKSCGTCVHHCGPGAIYLAKDDEELEMLVEELNKLKEMG</sequence>
<organism evidence="5 6">
    <name type="scientific">Metallumcola ferriviriculae</name>
    <dbReference type="NCBI Taxonomy" id="3039180"/>
    <lineage>
        <taxon>Bacteria</taxon>
        <taxon>Bacillati</taxon>
        <taxon>Bacillota</taxon>
        <taxon>Clostridia</taxon>
        <taxon>Neomoorellales</taxon>
        <taxon>Desulfitibacteraceae</taxon>
        <taxon>Metallumcola</taxon>
    </lineage>
</organism>
<feature type="domain" description="4Fe-4S ferredoxin-type" evidence="4">
    <location>
        <begin position="34"/>
        <end position="63"/>
    </location>
</feature>
<evidence type="ECO:0000313" key="5">
    <source>
        <dbReference type="EMBL" id="WRO21075.1"/>
    </source>
</evidence>
<dbReference type="Proteomes" id="UP001329915">
    <property type="component" value="Chromosome"/>
</dbReference>
<keyword evidence="3" id="KW-0411">Iron-sulfur</keyword>
<dbReference type="PROSITE" id="PS00198">
    <property type="entry name" value="4FE4S_FER_1"/>
    <property type="match status" value="1"/>
</dbReference>
<gene>
    <name evidence="5" type="ORF">MFMK1_000869</name>
</gene>
<dbReference type="SUPFAM" id="SSF54862">
    <property type="entry name" value="4Fe-4S ferredoxins"/>
    <property type="match status" value="1"/>
</dbReference>
<proteinExistence type="predicted"/>
<dbReference type="PROSITE" id="PS51379">
    <property type="entry name" value="4FE4S_FER_2"/>
    <property type="match status" value="1"/>
</dbReference>
<keyword evidence="2" id="KW-0408">Iron</keyword>
<dbReference type="GO" id="GO:0046872">
    <property type="term" value="F:metal ion binding"/>
    <property type="evidence" value="ECO:0007669"/>
    <property type="project" value="UniProtKB-KW"/>
</dbReference>
<dbReference type="GO" id="GO:0051536">
    <property type="term" value="F:iron-sulfur cluster binding"/>
    <property type="evidence" value="ECO:0007669"/>
    <property type="project" value="UniProtKB-KW"/>
</dbReference>
<name>A0AAU0ULA4_9FIRM</name>
<evidence type="ECO:0000313" key="6">
    <source>
        <dbReference type="Proteomes" id="UP001329915"/>
    </source>
</evidence>
<dbReference type="InterPro" id="IPR017900">
    <property type="entry name" value="4Fe4S_Fe_S_CS"/>
</dbReference>
<evidence type="ECO:0000259" key="4">
    <source>
        <dbReference type="PROSITE" id="PS51379"/>
    </source>
</evidence>
<dbReference type="Pfam" id="PF00037">
    <property type="entry name" value="Fer4"/>
    <property type="match status" value="1"/>
</dbReference>
<keyword evidence="6" id="KW-1185">Reference proteome</keyword>
<dbReference type="RefSeq" id="WP_366923933.1">
    <property type="nucleotide sequence ID" value="NZ_CP121694.1"/>
</dbReference>
<keyword evidence="1" id="KW-0479">Metal-binding</keyword>
<evidence type="ECO:0000256" key="3">
    <source>
        <dbReference type="ARBA" id="ARBA00023014"/>
    </source>
</evidence>
<reference evidence="5 6" key="1">
    <citation type="submission" date="2023-04" db="EMBL/GenBank/DDBJ databases">
        <authorList>
            <person name="Hsu D."/>
        </authorList>
    </citation>
    <scope>NUCLEOTIDE SEQUENCE [LARGE SCALE GENOMIC DNA]</scope>
    <source>
        <strain evidence="5 6">MK1</strain>
    </source>
</reference>
<accession>A0AAU0ULA4</accession>
<dbReference type="AlphaFoldDB" id="A0AAU0ULA4"/>
<dbReference type="Gene3D" id="3.30.70.20">
    <property type="match status" value="1"/>
</dbReference>
<dbReference type="EMBL" id="CP121694">
    <property type="protein sequence ID" value="WRO21075.1"/>
    <property type="molecule type" value="Genomic_DNA"/>
</dbReference>
<evidence type="ECO:0000256" key="1">
    <source>
        <dbReference type="ARBA" id="ARBA00022723"/>
    </source>
</evidence>
<evidence type="ECO:0000256" key="2">
    <source>
        <dbReference type="ARBA" id="ARBA00023004"/>
    </source>
</evidence>
<protein>
    <submittedName>
        <fullName evidence="5">4Fe-4S binding protein</fullName>
    </submittedName>
</protein>
<dbReference type="InterPro" id="IPR017896">
    <property type="entry name" value="4Fe4S_Fe-S-bd"/>
</dbReference>
<dbReference type="KEGG" id="dbc:MFMK1_000869"/>